<dbReference type="AlphaFoldDB" id="A0A660KMI6"/>
<dbReference type="PROSITE" id="PS51005">
    <property type="entry name" value="NAC"/>
    <property type="match status" value="1"/>
</dbReference>
<dbReference type="PANTHER" id="PTHR31719">
    <property type="entry name" value="NAC TRANSCRIPTION FACTOR 56"/>
    <property type="match status" value="1"/>
</dbReference>
<name>A0A660KMI6_9ROSI</name>
<dbReference type="GO" id="GO:0006355">
    <property type="term" value="P:regulation of DNA-templated transcription"/>
    <property type="evidence" value="ECO:0007669"/>
    <property type="project" value="InterPro"/>
</dbReference>
<evidence type="ECO:0000256" key="2">
    <source>
        <dbReference type="ARBA" id="ARBA00023125"/>
    </source>
</evidence>
<evidence type="ECO:0000256" key="3">
    <source>
        <dbReference type="ARBA" id="ARBA00023163"/>
    </source>
</evidence>
<dbReference type="GO" id="GO:0003677">
    <property type="term" value="F:DNA binding"/>
    <property type="evidence" value="ECO:0007669"/>
    <property type="project" value="UniProtKB-KW"/>
</dbReference>
<reference evidence="6 7" key="1">
    <citation type="submission" date="2019-06" db="EMBL/GenBank/DDBJ databases">
        <title>A chromosomal-level reference genome of Carpinus fangiana (Coryloideae, Betulaceae).</title>
        <authorList>
            <person name="Yang X."/>
            <person name="Wang Z."/>
            <person name="Zhang L."/>
            <person name="Hao G."/>
            <person name="Liu J."/>
            <person name="Yang Y."/>
        </authorList>
    </citation>
    <scope>NUCLEOTIDE SEQUENCE [LARGE SCALE GENOMIC DNA]</scope>
    <source>
        <strain evidence="6">Cfa_2016G</strain>
        <tissue evidence="6">Leaf</tissue>
    </source>
</reference>
<keyword evidence="1" id="KW-0805">Transcription regulation</keyword>
<dbReference type="Pfam" id="PF02365">
    <property type="entry name" value="NAM"/>
    <property type="match status" value="1"/>
</dbReference>
<organism evidence="6 7">
    <name type="scientific">Carpinus fangiana</name>
    <dbReference type="NCBI Taxonomy" id="176857"/>
    <lineage>
        <taxon>Eukaryota</taxon>
        <taxon>Viridiplantae</taxon>
        <taxon>Streptophyta</taxon>
        <taxon>Embryophyta</taxon>
        <taxon>Tracheophyta</taxon>
        <taxon>Spermatophyta</taxon>
        <taxon>Magnoliopsida</taxon>
        <taxon>eudicotyledons</taxon>
        <taxon>Gunneridae</taxon>
        <taxon>Pentapetalae</taxon>
        <taxon>rosids</taxon>
        <taxon>fabids</taxon>
        <taxon>Fagales</taxon>
        <taxon>Betulaceae</taxon>
        <taxon>Carpinus</taxon>
    </lineage>
</organism>
<evidence type="ECO:0000313" key="6">
    <source>
        <dbReference type="EMBL" id="KAE8037613.1"/>
    </source>
</evidence>
<dbReference type="InterPro" id="IPR003441">
    <property type="entry name" value="NAC-dom"/>
</dbReference>
<dbReference type="OrthoDB" id="774757at2759"/>
<evidence type="ECO:0000259" key="5">
    <source>
        <dbReference type="PROSITE" id="PS51005"/>
    </source>
</evidence>
<evidence type="ECO:0000256" key="1">
    <source>
        <dbReference type="ARBA" id="ARBA00023015"/>
    </source>
</evidence>
<dbReference type="Proteomes" id="UP000327013">
    <property type="component" value="Chromosome 4"/>
</dbReference>
<feature type="domain" description="NAC" evidence="5">
    <location>
        <begin position="6"/>
        <end position="159"/>
    </location>
</feature>
<sequence length="192" mass="21962">MASYSIPAGYKFHPSDEDVVRFYLRPKATGQPLPYPDIVFEFDLYGEKEPSEIWDMFGGPSLDETEDLFFFTKLKPLSRSRVNRSVGIGGTWSNESSKTIFARGTRIPIAMKRNFRYENPGSPQDGAWIMREYSLPMKTQPDVGSSSSSSYVVCRLSKNDRPKPKVVGEVPLKKEEMKSLINLHKRKIDQER</sequence>
<keyword evidence="2" id="KW-0238">DNA-binding</keyword>
<keyword evidence="3" id="KW-0804">Transcription</keyword>
<dbReference type="GO" id="GO:0048731">
    <property type="term" value="P:system development"/>
    <property type="evidence" value="ECO:0007669"/>
    <property type="project" value="TreeGrafter"/>
</dbReference>
<evidence type="ECO:0000313" key="7">
    <source>
        <dbReference type="Proteomes" id="UP000327013"/>
    </source>
</evidence>
<accession>A0A660KMI6</accession>
<dbReference type="Gene3D" id="2.170.150.80">
    <property type="entry name" value="NAC domain"/>
    <property type="match status" value="1"/>
</dbReference>
<proteinExistence type="predicted"/>
<dbReference type="EMBL" id="CM017324">
    <property type="protein sequence ID" value="KAE8037613.1"/>
    <property type="molecule type" value="Genomic_DNA"/>
</dbReference>
<evidence type="ECO:0000256" key="4">
    <source>
        <dbReference type="ARBA" id="ARBA00023242"/>
    </source>
</evidence>
<dbReference type="PANTHER" id="PTHR31719:SF164">
    <property type="entry name" value="NAC DOMAIN-CONTAINING PROTEIN"/>
    <property type="match status" value="1"/>
</dbReference>
<protein>
    <recommendedName>
        <fullName evidence="5">NAC domain-containing protein</fullName>
    </recommendedName>
</protein>
<dbReference type="InterPro" id="IPR036093">
    <property type="entry name" value="NAC_dom_sf"/>
</dbReference>
<keyword evidence="4" id="KW-0539">Nucleus</keyword>
<gene>
    <name evidence="6" type="ORF">FH972_010188</name>
</gene>
<keyword evidence="7" id="KW-1185">Reference proteome</keyword>
<dbReference type="SUPFAM" id="SSF101941">
    <property type="entry name" value="NAC domain"/>
    <property type="match status" value="1"/>
</dbReference>